<proteinExistence type="predicted"/>
<gene>
    <name evidence="2" type="ORF">FKW44_021575</name>
</gene>
<dbReference type="GO" id="GO:0007005">
    <property type="term" value="P:mitochondrion organization"/>
    <property type="evidence" value="ECO:0007669"/>
    <property type="project" value="TreeGrafter"/>
</dbReference>
<dbReference type="GO" id="GO:0005759">
    <property type="term" value="C:mitochondrial matrix"/>
    <property type="evidence" value="ECO:0007669"/>
    <property type="project" value="TreeGrafter"/>
</dbReference>
<dbReference type="Gene3D" id="1.20.58.1480">
    <property type="match status" value="1"/>
</dbReference>
<reference evidence="3" key="1">
    <citation type="submission" date="2021-01" db="EMBL/GenBank/DDBJ databases">
        <title>Caligus Genome Assembly.</title>
        <authorList>
            <person name="Gallardo-Escarate C."/>
        </authorList>
    </citation>
    <scope>NUCLEOTIDE SEQUENCE [LARGE SCALE GENOMIC DNA]</scope>
</reference>
<dbReference type="GO" id="GO:0051131">
    <property type="term" value="P:chaperone-mediated protein complex assembly"/>
    <property type="evidence" value="ECO:0007669"/>
    <property type="project" value="TreeGrafter"/>
</dbReference>
<dbReference type="Proteomes" id="UP000595437">
    <property type="component" value="Chromosome 16"/>
</dbReference>
<dbReference type="GO" id="GO:0004176">
    <property type="term" value="F:ATP-dependent peptidase activity"/>
    <property type="evidence" value="ECO:0007669"/>
    <property type="project" value="InterPro"/>
</dbReference>
<evidence type="ECO:0000256" key="1">
    <source>
        <dbReference type="SAM" id="MobiDB-lite"/>
    </source>
</evidence>
<dbReference type="OrthoDB" id="2411602at2759"/>
<keyword evidence="3" id="KW-1185">Reference proteome</keyword>
<dbReference type="PANTHER" id="PTHR43718:SF2">
    <property type="entry name" value="LON PROTEASE HOMOLOG, MITOCHONDRIAL"/>
    <property type="match status" value="1"/>
</dbReference>
<dbReference type="GO" id="GO:0003697">
    <property type="term" value="F:single-stranded DNA binding"/>
    <property type="evidence" value="ECO:0007669"/>
    <property type="project" value="TreeGrafter"/>
</dbReference>
<feature type="region of interest" description="Disordered" evidence="1">
    <location>
        <begin position="71"/>
        <end position="90"/>
    </location>
</feature>
<sequence>MEETNIPKRLSLTLSLLKKEYELSKLQQKIGKEVEEKVKSVQRKYMLQEQLKVIRRELGMEKDDAESIGEKYTSADDGYDDSGGCAGCNR</sequence>
<protein>
    <submittedName>
        <fullName evidence="2">Lon protease -like protein_ mitochondrial</fullName>
    </submittedName>
</protein>
<dbReference type="AlphaFoldDB" id="A0A7T8JW84"/>
<evidence type="ECO:0000313" key="2">
    <source>
        <dbReference type="EMBL" id="QQP36461.1"/>
    </source>
</evidence>
<keyword evidence="2" id="KW-0645">Protease</keyword>
<dbReference type="PANTHER" id="PTHR43718">
    <property type="entry name" value="LON PROTEASE"/>
    <property type="match status" value="1"/>
</dbReference>
<name>A0A7T8JW84_CALRO</name>
<dbReference type="GO" id="GO:0006515">
    <property type="term" value="P:protein quality control for misfolded or incompletely synthesized proteins"/>
    <property type="evidence" value="ECO:0007669"/>
    <property type="project" value="TreeGrafter"/>
</dbReference>
<dbReference type="GO" id="GO:0004252">
    <property type="term" value="F:serine-type endopeptidase activity"/>
    <property type="evidence" value="ECO:0007669"/>
    <property type="project" value="InterPro"/>
</dbReference>
<organism evidence="2 3">
    <name type="scientific">Caligus rogercresseyi</name>
    <name type="common">Sea louse</name>
    <dbReference type="NCBI Taxonomy" id="217165"/>
    <lineage>
        <taxon>Eukaryota</taxon>
        <taxon>Metazoa</taxon>
        <taxon>Ecdysozoa</taxon>
        <taxon>Arthropoda</taxon>
        <taxon>Crustacea</taxon>
        <taxon>Multicrustacea</taxon>
        <taxon>Hexanauplia</taxon>
        <taxon>Copepoda</taxon>
        <taxon>Siphonostomatoida</taxon>
        <taxon>Caligidae</taxon>
        <taxon>Caligus</taxon>
    </lineage>
</organism>
<keyword evidence="2" id="KW-0378">Hydrolase</keyword>
<dbReference type="GO" id="GO:0005524">
    <property type="term" value="F:ATP binding"/>
    <property type="evidence" value="ECO:0007669"/>
    <property type="project" value="InterPro"/>
</dbReference>
<evidence type="ECO:0000313" key="3">
    <source>
        <dbReference type="Proteomes" id="UP000595437"/>
    </source>
</evidence>
<accession>A0A7T8JW84</accession>
<dbReference type="InterPro" id="IPR027065">
    <property type="entry name" value="Lon_Prtase"/>
</dbReference>
<dbReference type="EMBL" id="CP045905">
    <property type="protein sequence ID" value="QQP36461.1"/>
    <property type="molecule type" value="Genomic_DNA"/>
</dbReference>